<organism evidence="1 2">
    <name type="scientific">Saponaria officinalis</name>
    <name type="common">Common soapwort</name>
    <name type="synonym">Lychnis saponaria</name>
    <dbReference type="NCBI Taxonomy" id="3572"/>
    <lineage>
        <taxon>Eukaryota</taxon>
        <taxon>Viridiplantae</taxon>
        <taxon>Streptophyta</taxon>
        <taxon>Embryophyta</taxon>
        <taxon>Tracheophyta</taxon>
        <taxon>Spermatophyta</taxon>
        <taxon>Magnoliopsida</taxon>
        <taxon>eudicotyledons</taxon>
        <taxon>Gunneridae</taxon>
        <taxon>Pentapetalae</taxon>
        <taxon>Caryophyllales</taxon>
        <taxon>Caryophyllaceae</taxon>
        <taxon>Caryophylleae</taxon>
        <taxon>Saponaria</taxon>
    </lineage>
</organism>
<evidence type="ECO:0000313" key="2">
    <source>
        <dbReference type="Proteomes" id="UP001443914"/>
    </source>
</evidence>
<dbReference type="Proteomes" id="UP001443914">
    <property type="component" value="Unassembled WGS sequence"/>
</dbReference>
<keyword evidence="2" id="KW-1185">Reference proteome</keyword>
<dbReference type="AlphaFoldDB" id="A0AAW1NGA9"/>
<name>A0AAW1NGA9_SAPOF</name>
<reference evidence="1" key="1">
    <citation type="submission" date="2024-03" db="EMBL/GenBank/DDBJ databases">
        <title>WGS assembly of Saponaria officinalis var. Norfolk2.</title>
        <authorList>
            <person name="Jenkins J."/>
            <person name="Shu S."/>
            <person name="Grimwood J."/>
            <person name="Barry K."/>
            <person name="Goodstein D."/>
            <person name="Schmutz J."/>
            <person name="Leebens-Mack J."/>
            <person name="Osbourn A."/>
        </authorList>
    </citation>
    <scope>NUCLEOTIDE SEQUENCE [LARGE SCALE GENOMIC DNA]</scope>
    <source>
        <strain evidence="1">JIC</strain>
    </source>
</reference>
<proteinExistence type="predicted"/>
<comment type="caution">
    <text evidence="1">The sequence shown here is derived from an EMBL/GenBank/DDBJ whole genome shotgun (WGS) entry which is preliminary data.</text>
</comment>
<protein>
    <submittedName>
        <fullName evidence="1">Uncharacterized protein</fullName>
    </submittedName>
</protein>
<sequence>MVQPVEYEWVPYFCKTCKKFGHESSKYKLNKGKMVRQVYRPVQTVLEPVEGAQVVVDKPVEEAQVKPVEDAQQKHGVNQERVIMAEPVGTDTGVGQVAADEGQVVTTHPPPSLSLKQVKDGYQRPGSRITLANKFQQLVVDEELSMECASGVLLPDPPDTRG</sequence>
<gene>
    <name evidence="1" type="ORF">RND81_01G160800</name>
</gene>
<accession>A0AAW1NGA9</accession>
<dbReference type="EMBL" id="JBDFQZ010000001">
    <property type="protein sequence ID" value="KAK9757408.1"/>
    <property type="molecule type" value="Genomic_DNA"/>
</dbReference>
<evidence type="ECO:0000313" key="1">
    <source>
        <dbReference type="EMBL" id="KAK9757408.1"/>
    </source>
</evidence>